<reference evidence="7 8" key="1">
    <citation type="submission" date="2015-01" db="EMBL/GenBank/DDBJ databases">
        <title>Draft genome of the acidophilic iron oxidizer Acidithrix ferrooxidans strain Py-F3.</title>
        <authorList>
            <person name="Poehlein A."/>
            <person name="Eisen S."/>
            <person name="Schloemann M."/>
            <person name="Johnson B.D."/>
            <person name="Daniel R."/>
            <person name="Muehling M."/>
        </authorList>
    </citation>
    <scope>NUCLEOTIDE SEQUENCE [LARGE SCALE GENOMIC DNA]</scope>
    <source>
        <strain evidence="7 8">Py-F3</strain>
    </source>
</reference>
<feature type="transmembrane region" description="Helical" evidence="6">
    <location>
        <begin position="110"/>
        <end position="131"/>
    </location>
</feature>
<evidence type="ECO:0000256" key="1">
    <source>
        <dbReference type="ARBA" id="ARBA00004141"/>
    </source>
</evidence>
<comment type="similarity">
    <text evidence="2">Belongs to the acetate uptake transporter (AceTr) (TC 2.A.96) family.</text>
</comment>
<dbReference type="GO" id="GO:0015123">
    <property type="term" value="F:acetate transmembrane transporter activity"/>
    <property type="evidence" value="ECO:0007669"/>
    <property type="project" value="TreeGrafter"/>
</dbReference>
<feature type="transmembrane region" description="Helical" evidence="6">
    <location>
        <begin position="167"/>
        <end position="189"/>
    </location>
</feature>
<dbReference type="AlphaFoldDB" id="A0A0D8HLD8"/>
<dbReference type="Pfam" id="PF01184">
    <property type="entry name" value="Gpr1_Fun34_YaaH"/>
    <property type="match status" value="1"/>
</dbReference>
<gene>
    <name evidence="7" type="ORF">AXFE_04550</name>
</gene>
<dbReference type="PANTHER" id="PTHR31123:SF4">
    <property type="entry name" value="PROTEIN ALCS"/>
    <property type="match status" value="1"/>
</dbReference>
<feature type="transmembrane region" description="Helical" evidence="6">
    <location>
        <begin position="76"/>
        <end position="98"/>
    </location>
</feature>
<dbReference type="RefSeq" id="WP_052604264.1">
    <property type="nucleotide sequence ID" value="NZ_JXYS01000010.1"/>
</dbReference>
<sequence length="204" mass="20766">MTDTVQETVVAPPAPTGDPAMIGLPSFIVGATAFALGAVGYIPAAGSGGVLPNIITATGIGLLVAAVWATRLGQSAVASLFAIFAGFWLSYAALLLGLDHNWYAIPAADVKQTIVTYLVAWAVLIGVLTLSTLRLPMVFSAILALVEIALLFILAGTIQGSNTLTHIGGYIVFAFCALGLYAFASAAMISTGGKGLSLGNPIVK</sequence>
<evidence type="ECO:0000313" key="8">
    <source>
        <dbReference type="Proteomes" id="UP000032360"/>
    </source>
</evidence>
<keyword evidence="8" id="KW-1185">Reference proteome</keyword>
<dbReference type="Proteomes" id="UP000032360">
    <property type="component" value="Unassembled WGS sequence"/>
</dbReference>
<evidence type="ECO:0000313" key="7">
    <source>
        <dbReference type="EMBL" id="KJF18669.1"/>
    </source>
</evidence>
<feature type="transmembrane region" description="Helical" evidence="6">
    <location>
        <begin position="20"/>
        <end position="43"/>
    </location>
</feature>
<evidence type="ECO:0000256" key="2">
    <source>
        <dbReference type="ARBA" id="ARBA00005587"/>
    </source>
</evidence>
<proteinExistence type="inferred from homology"/>
<evidence type="ECO:0000256" key="5">
    <source>
        <dbReference type="ARBA" id="ARBA00023136"/>
    </source>
</evidence>
<feature type="transmembrane region" description="Helical" evidence="6">
    <location>
        <begin position="50"/>
        <end position="70"/>
    </location>
</feature>
<dbReference type="InterPro" id="IPR051633">
    <property type="entry name" value="AceTr"/>
</dbReference>
<dbReference type="EMBL" id="JXYS01000010">
    <property type="protein sequence ID" value="KJF18669.1"/>
    <property type="molecule type" value="Genomic_DNA"/>
</dbReference>
<evidence type="ECO:0000256" key="6">
    <source>
        <dbReference type="SAM" id="Phobius"/>
    </source>
</evidence>
<keyword evidence="4 6" id="KW-1133">Transmembrane helix</keyword>
<comment type="caution">
    <text evidence="7">The sequence shown here is derived from an EMBL/GenBank/DDBJ whole genome shotgun (WGS) entry which is preliminary data.</text>
</comment>
<protein>
    <submittedName>
        <fullName evidence="7">Gpr1/Fun34/YaaH family protein</fullName>
    </submittedName>
</protein>
<dbReference type="PANTHER" id="PTHR31123">
    <property type="entry name" value="ACCUMULATION OF DYADS PROTEIN 2-RELATED"/>
    <property type="match status" value="1"/>
</dbReference>
<dbReference type="GO" id="GO:0005886">
    <property type="term" value="C:plasma membrane"/>
    <property type="evidence" value="ECO:0007669"/>
    <property type="project" value="TreeGrafter"/>
</dbReference>
<feature type="transmembrane region" description="Helical" evidence="6">
    <location>
        <begin position="137"/>
        <end position="155"/>
    </location>
</feature>
<comment type="subcellular location">
    <subcellularLocation>
        <location evidence="1">Membrane</location>
        <topology evidence="1">Multi-pass membrane protein</topology>
    </subcellularLocation>
</comment>
<organism evidence="7 8">
    <name type="scientific">Acidithrix ferrooxidans</name>
    <dbReference type="NCBI Taxonomy" id="1280514"/>
    <lineage>
        <taxon>Bacteria</taxon>
        <taxon>Bacillati</taxon>
        <taxon>Actinomycetota</taxon>
        <taxon>Acidimicrobiia</taxon>
        <taxon>Acidimicrobiales</taxon>
        <taxon>Acidimicrobiaceae</taxon>
        <taxon>Acidithrix</taxon>
    </lineage>
</organism>
<dbReference type="InterPro" id="IPR000791">
    <property type="entry name" value="Gpr1/Fun34/SatP-like"/>
</dbReference>
<keyword evidence="5 6" id="KW-0472">Membrane</keyword>
<dbReference type="STRING" id="1280514.AXFE_04550"/>
<evidence type="ECO:0000256" key="3">
    <source>
        <dbReference type="ARBA" id="ARBA00022692"/>
    </source>
</evidence>
<name>A0A0D8HLD8_9ACTN</name>
<evidence type="ECO:0000256" key="4">
    <source>
        <dbReference type="ARBA" id="ARBA00022989"/>
    </source>
</evidence>
<accession>A0A0D8HLD8</accession>
<keyword evidence="3 6" id="KW-0812">Transmembrane</keyword>
<dbReference type="OrthoDB" id="4940354at2"/>